<feature type="transmembrane region" description="Helical" evidence="6">
    <location>
        <begin position="134"/>
        <end position="153"/>
    </location>
</feature>
<dbReference type="PANTHER" id="PTHR23502">
    <property type="entry name" value="MAJOR FACILITATOR SUPERFAMILY"/>
    <property type="match status" value="1"/>
</dbReference>
<dbReference type="AlphaFoldDB" id="A0A6A6PFI0"/>
<keyword evidence="9" id="KW-1185">Reference proteome</keyword>
<keyword evidence="3 6" id="KW-1133">Transmembrane helix</keyword>
<keyword evidence="4 6" id="KW-0472">Membrane</keyword>
<evidence type="ECO:0000256" key="6">
    <source>
        <dbReference type="SAM" id="Phobius"/>
    </source>
</evidence>
<evidence type="ECO:0000256" key="2">
    <source>
        <dbReference type="ARBA" id="ARBA00022692"/>
    </source>
</evidence>
<feature type="transmembrane region" description="Helical" evidence="6">
    <location>
        <begin position="414"/>
        <end position="435"/>
    </location>
</feature>
<feature type="transmembrane region" description="Helical" evidence="6">
    <location>
        <begin position="108"/>
        <end position="127"/>
    </location>
</feature>
<dbReference type="SUPFAM" id="SSF103473">
    <property type="entry name" value="MFS general substrate transporter"/>
    <property type="match status" value="1"/>
</dbReference>
<dbReference type="Gene3D" id="1.20.1250.20">
    <property type="entry name" value="MFS general substrate transporter like domains"/>
    <property type="match status" value="1"/>
</dbReference>
<evidence type="ECO:0000256" key="4">
    <source>
        <dbReference type="ARBA" id="ARBA00023136"/>
    </source>
</evidence>
<feature type="transmembrane region" description="Helical" evidence="6">
    <location>
        <begin position="345"/>
        <end position="365"/>
    </location>
</feature>
<evidence type="ECO:0000256" key="1">
    <source>
        <dbReference type="ARBA" id="ARBA00004141"/>
    </source>
</evidence>
<evidence type="ECO:0000256" key="3">
    <source>
        <dbReference type="ARBA" id="ARBA00022989"/>
    </source>
</evidence>
<dbReference type="GO" id="GO:0022857">
    <property type="term" value="F:transmembrane transporter activity"/>
    <property type="evidence" value="ECO:0007669"/>
    <property type="project" value="InterPro"/>
</dbReference>
<name>A0A6A6PFI0_9PEZI</name>
<proteinExistence type="predicted"/>
<protein>
    <submittedName>
        <fullName evidence="8">Major facilitator superfamily domain-containing protein</fullName>
    </submittedName>
</protein>
<dbReference type="GO" id="GO:0005886">
    <property type="term" value="C:plasma membrane"/>
    <property type="evidence" value="ECO:0007669"/>
    <property type="project" value="TreeGrafter"/>
</dbReference>
<evidence type="ECO:0000313" key="9">
    <source>
        <dbReference type="Proteomes" id="UP000799766"/>
    </source>
</evidence>
<feature type="transmembrane region" description="Helical" evidence="6">
    <location>
        <begin position="67"/>
        <end position="88"/>
    </location>
</feature>
<dbReference type="InterPro" id="IPR011701">
    <property type="entry name" value="MFS"/>
</dbReference>
<dbReference type="EMBL" id="MU001670">
    <property type="protein sequence ID" value="KAF2462459.1"/>
    <property type="molecule type" value="Genomic_DNA"/>
</dbReference>
<dbReference type="PANTHER" id="PTHR23502:SF29">
    <property type="entry name" value="TRANSPORTER, PUTATIVE (AFU_ORTHOLOGUE AFUA_6G06680)-RELATED"/>
    <property type="match status" value="1"/>
</dbReference>
<dbReference type="InterPro" id="IPR020846">
    <property type="entry name" value="MFS_dom"/>
</dbReference>
<feature type="region of interest" description="Disordered" evidence="5">
    <location>
        <begin position="259"/>
        <end position="282"/>
    </location>
</feature>
<evidence type="ECO:0000259" key="7">
    <source>
        <dbReference type="PROSITE" id="PS50850"/>
    </source>
</evidence>
<accession>A0A6A6PFI0</accession>
<keyword evidence="2 6" id="KW-0812">Transmembrane</keyword>
<feature type="transmembrane region" description="Helical" evidence="6">
    <location>
        <begin position="221"/>
        <end position="243"/>
    </location>
</feature>
<comment type="subcellular location">
    <subcellularLocation>
        <location evidence="1">Membrane</location>
        <topology evidence="1">Multi-pass membrane protein</topology>
    </subcellularLocation>
</comment>
<feature type="compositionally biased region" description="Basic and acidic residues" evidence="5">
    <location>
        <begin position="272"/>
        <end position="282"/>
    </location>
</feature>
<feature type="transmembrane region" description="Helical" evidence="6">
    <location>
        <begin position="441"/>
        <end position="465"/>
    </location>
</feature>
<feature type="domain" description="Major facilitator superfamily (MFS) profile" evidence="7">
    <location>
        <begin position="68"/>
        <end position="531"/>
    </location>
</feature>
<dbReference type="InterPro" id="IPR036259">
    <property type="entry name" value="MFS_trans_sf"/>
</dbReference>
<sequence>MGLGILESRTASKVPGTVTLDEAAAHSENVTGNLKHGHGKDHHIVLVPQPSDDPNDPLNWSSFQKHVVLVIICFGTIVNGAIPGPLLNAGFVQMSMELGVSVDDLVKTSGYVLLTTGAIGIFASAAARKYGKRPVYVLSSIFAFIGVIIGETASGYDALVASRVIHGFGVAAYESIVVSTIGDLFFVHERGLRVASVIFLLAAISNGTSIIAGVITNHLGWHYNFHILIPFVALQLVLCVLFAPETTYRRDRKYNVDTAGRAAPSEGSSLSNEKDPRAEKVEKVPSTTAEDLHLPPLPKKTFWQSLALYNGTFVDDSIFKMVIACPAILCNVGASYTIFVSGVTIAWYVAVALLSSIIFSAPPYLFAADSIGYTSVGPLIGGFLSSVMMAIISDPFAKWMARKNNGVFEPEFRIPLILVGAICSVAGLVGFGHTVAEGRSVYLACFVWGTMLFGLTNVATTTTAYALDAYRDYSTEIFIMNMVFKNFFFYGVTEYIVDWYTTDGVAKIFDVMGGISAALCFLSLPIYIFGKKYRHFWDKYNVIKMLHLETDKTGADGG</sequence>
<dbReference type="PROSITE" id="PS50850">
    <property type="entry name" value="MFS"/>
    <property type="match status" value="1"/>
</dbReference>
<feature type="transmembrane region" description="Helical" evidence="6">
    <location>
        <begin position="371"/>
        <end position="393"/>
    </location>
</feature>
<dbReference type="OrthoDB" id="2585655at2759"/>
<gene>
    <name evidence="8" type="ORF">BDY21DRAFT_277582</name>
</gene>
<evidence type="ECO:0000313" key="8">
    <source>
        <dbReference type="EMBL" id="KAF2462459.1"/>
    </source>
</evidence>
<feature type="transmembrane region" description="Helical" evidence="6">
    <location>
        <begin position="165"/>
        <end position="187"/>
    </location>
</feature>
<feature type="transmembrane region" description="Helical" evidence="6">
    <location>
        <begin position="194"/>
        <end position="215"/>
    </location>
</feature>
<dbReference type="Pfam" id="PF07690">
    <property type="entry name" value="MFS_1"/>
    <property type="match status" value="1"/>
</dbReference>
<evidence type="ECO:0000256" key="5">
    <source>
        <dbReference type="SAM" id="MobiDB-lite"/>
    </source>
</evidence>
<dbReference type="Proteomes" id="UP000799766">
    <property type="component" value="Unassembled WGS sequence"/>
</dbReference>
<reference evidence="8" key="1">
    <citation type="journal article" date="2020" name="Stud. Mycol.">
        <title>101 Dothideomycetes genomes: a test case for predicting lifestyles and emergence of pathogens.</title>
        <authorList>
            <person name="Haridas S."/>
            <person name="Albert R."/>
            <person name="Binder M."/>
            <person name="Bloem J."/>
            <person name="Labutti K."/>
            <person name="Salamov A."/>
            <person name="Andreopoulos B."/>
            <person name="Baker S."/>
            <person name="Barry K."/>
            <person name="Bills G."/>
            <person name="Bluhm B."/>
            <person name="Cannon C."/>
            <person name="Castanera R."/>
            <person name="Culley D."/>
            <person name="Daum C."/>
            <person name="Ezra D."/>
            <person name="Gonzalez J."/>
            <person name="Henrissat B."/>
            <person name="Kuo A."/>
            <person name="Liang C."/>
            <person name="Lipzen A."/>
            <person name="Lutzoni F."/>
            <person name="Magnuson J."/>
            <person name="Mondo S."/>
            <person name="Nolan M."/>
            <person name="Ohm R."/>
            <person name="Pangilinan J."/>
            <person name="Park H.-J."/>
            <person name="Ramirez L."/>
            <person name="Alfaro M."/>
            <person name="Sun H."/>
            <person name="Tritt A."/>
            <person name="Yoshinaga Y."/>
            <person name="Zwiers L.-H."/>
            <person name="Turgeon B."/>
            <person name="Goodwin S."/>
            <person name="Spatafora J."/>
            <person name="Crous P."/>
            <person name="Grigoriev I."/>
        </authorList>
    </citation>
    <scope>NUCLEOTIDE SEQUENCE</scope>
    <source>
        <strain evidence="8">ATCC 16933</strain>
    </source>
</reference>
<feature type="transmembrane region" description="Helical" evidence="6">
    <location>
        <begin position="508"/>
        <end position="529"/>
    </location>
</feature>
<organism evidence="8 9">
    <name type="scientific">Lineolata rhizophorae</name>
    <dbReference type="NCBI Taxonomy" id="578093"/>
    <lineage>
        <taxon>Eukaryota</taxon>
        <taxon>Fungi</taxon>
        <taxon>Dikarya</taxon>
        <taxon>Ascomycota</taxon>
        <taxon>Pezizomycotina</taxon>
        <taxon>Dothideomycetes</taxon>
        <taxon>Dothideomycetes incertae sedis</taxon>
        <taxon>Lineolatales</taxon>
        <taxon>Lineolataceae</taxon>
        <taxon>Lineolata</taxon>
    </lineage>
</organism>